<name>A0A7C3KE59_9CYAN</name>
<dbReference type="EMBL" id="DSRU01000155">
    <property type="protein sequence ID" value="HFM98163.1"/>
    <property type="molecule type" value="Genomic_DNA"/>
</dbReference>
<organism evidence="7">
    <name type="scientific">Oscillatoriales cyanobacterium SpSt-418</name>
    <dbReference type="NCBI Taxonomy" id="2282169"/>
    <lineage>
        <taxon>Bacteria</taxon>
        <taxon>Bacillati</taxon>
        <taxon>Cyanobacteriota</taxon>
        <taxon>Cyanophyceae</taxon>
        <taxon>Oscillatoriophycideae</taxon>
        <taxon>Oscillatoriales</taxon>
    </lineage>
</organism>
<feature type="transmembrane region" description="Helical" evidence="5">
    <location>
        <begin position="111"/>
        <end position="132"/>
    </location>
</feature>
<evidence type="ECO:0000256" key="5">
    <source>
        <dbReference type="SAM" id="Phobius"/>
    </source>
</evidence>
<dbReference type="AlphaFoldDB" id="A0A7C3KE59"/>
<keyword evidence="3 5" id="KW-1133">Transmembrane helix</keyword>
<evidence type="ECO:0000256" key="3">
    <source>
        <dbReference type="ARBA" id="ARBA00022989"/>
    </source>
</evidence>
<evidence type="ECO:0000256" key="1">
    <source>
        <dbReference type="ARBA" id="ARBA00004127"/>
    </source>
</evidence>
<protein>
    <submittedName>
        <fullName evidence="7">DUF202 domain-containing protein</fullName>
    </submittedName>
</protein>
<feature type="transmembrane region" description="Helical" evidence="5">
    <location>
        <begin position="31"/>
        <end position="52"/>
    </location>
</feature>
<gene>
    <name evidence="7" type="ORF">ENR64_10490</name>
</gene>
<feature type="domain" description="DUF202" evidence="6">
    <location>
        <begin position="22"/>
        <end position="97"/>
    </location>
</feature>
<dbReference type="InterPro" id="IPR003807">
    <property type="entry name" value="DUF202"/>
</dbReference>
<evidence type="ECO:0000256" key="2">
    <source>
        <dbReference type="ARBA" id="ARBA00022692"/>
    </source>
</evidence>
<keyword evidence="4 5" id="KW-0472">Membrane</keyword>
<sequence length="137" mass="15498">MQLPEIPEREPYNLNNELAKERTRAAADRTLMAWIRTSLSLIGFGFGIPTIVKTLETTRLQPFVNPHYFTNIVGLSFISIGMYAMAAALKEHHRMLRRIQSDRFIYESSKVAEIVGVSLLLVGVVSFIGVFIRAMNL</sequence>
<accession>A0A7C3KE59</accession>
<evidence type="ECO:0000313" key="7">
    <source>
        <dbReference type="EMBL" id="HFM98163.1"/>
    </source>
</evidence>
<evidence type="ECO:0000256" key="4">
    <source>
        <dbReference type="ARBA" id="ARBA00023136"/>
    </source>
</evidence>
<keyword evidence="2 5" id="KW-0812">Transmembrane</keyword>
<comment type="subcellular location">
    <subcellularLocation>
        <location evidence="1">Endomembrane system</location>
        <topology evidence="1">Multi-pass membrane protein</topology>
    </subcellularLocation>
</comment>
<evidence type="ECO:0000259" key="6">
    <source>
        <dbReference type="Pfam" id="PF02656"/>
    </source>
</evidence>
<reference evidence="7" key="1">
    <citation type="journal article" date="2020" name="mSystems">
        <title>Genome- and Community-Level Interaction Insights into Carbon Utilization and Element Cycling Functions of Hydrothermarchaeota in Hydrothermal Sediment.</title>
        <authorList>
            <person name="Zhou Z."/>
            <person name="Liu Y."/>
            <person name="Xu W."/>
            <person name="Pan J."/>
            <person name="Luo Z.H."/>
            <person name="Li M."/>
        </authorList>
    </citation>
    <scope>NUCLEOTIDE SEQUENCE [LARGE SCALE GENOMIC DNA]</scope>
    <source>
        <strain evidence="7">SpSt-418</strain>
    </source>
</reference>
<feature type="transmembrane region" description="Helical" evidence="5">
    <location>
        <begin position="72"/>
        <end position="90"/>
    </location>
</feature>
<comment type="caution">
    <text evidence="7">The sequence shown here is derived from an EMBL/GenBank/DDBJ whole genome shotgun (WGS) entry which is preliminary data.</text>
</comment>
<proteinExistence type="predicted"/>
<dbReference type="GO" id="GO:0012505">
    <property type="term" value="C:endomembrane system"/>
    <property type="evidence" value="ECO:0007669"/>
    <property type="project" value="UniProtKB-SubCell"/>
</dbReference>
<dbReference type="Pfam" id="PF02656">
    <property type="entry name" value="DUF202"/>
    <property type="match status" value="1"/>
</dbReference>